<keyword evidence="2" id="KW-0238">DNA-binding</keyword>
<proteinExistence type="predicted"/>
<comment type="caution">
    <text evidence="2">The sequence shown here is derived from an EMBL/GenBank/DDBJ whole genome shotgun (WGS) entry which is preliminary data.</text>
</comment>
<feature type="transmembrane region" description="Helical" evidence="1">
    <location>
        <begin position="36"/>
        <end position="59"/>
    </location>
</feature>
<keyword evidence="1" id="KW-0472">Membrane</keyword>
<dbReference type="EMBL" id="RBZO01000021">
    <property type="protein sequence ID" value="RKQ14408.1"/>
    <property type="molecule type" value="Genomic_DNA"/>
</dbReference>
<sequence length="572" mass="63224">MTGILTTTILSFILYFVVSILVLLKNKKKDSKPIRAIGITFIILFVFTAIGVYIVLPAITIPNMATLNLIVAFIGLVSIYAFTRTKPFSGESKQYDIITAGIIITSLIAIIAFVVLGINALNDSYESIAKSEVDEAKPLDKDATPIVVSPEFARNKVQKAMSVVPNTQFYDLGKLQVQKVNEEIVFVAPVEFSSFWRYFRGKETEGYFTISATDVNAQPEFIESKMSYTNSSYFNDNINRVIYGAHPNYIQSGEAQIEVDEDGKPWYVQTLYKPIGITNKPDMSDLKVAVVDPVTSDVSLYPVAEAPTFVDGPISSEIASDENNYFGKYVHGWFNSLFGKKDVKIPNESGTESNVTPIFDENGDMHYFTDMSSPKENIDSALGYTLINARTGELVYYNGAKNNGIMDSKGAREIVDKEFPEKNWTGSMPVLYNIDGNPTWVVNVLDPNGLFKHYAYIKAADADFVVFGDTARQTLDAYRLALAQDPSNVESTGETALDKRDGVIDRVVVTTQDTGQLVQFLLIGDKTIYTVNSSKAPLSVFLQRGDRIELEANILDNGTAIVENLAIEGLAE</sequence>
<evidence type="ECO:0000313" key="3">
    <source>
        <dbReference type="Proteomes" id="UP000281813"/>
    </source>
</evidence>
<accession>A0A494YW48</accession>
<feature type="transmembrane region" description="Helical" evidence="1">
    <location>
        <begin position="95"/>
        <end position="118"/>
    </location>
</feature>
<reference evidence="2 3" key="1">
    <citation type="journal article" date="2015" name="Antonie Van Leeuwenhoek">
        <title>Oceanobacillus bengalensis sp. nov., a bacterium isolated from seawater of the Bay of Bengal.</title>
        <authorList>
            <person name="Yongchang O."/>
            <person name="Xiang W."/>
            <person name="Wang G."/>
        </authorList>
    </citation>
    <scope>NUCLEOTIDE SEQUENCE [LARGE SCALE GENOMIC DNA]</scope>
    <source>
        <strain evidence="2 3">MCCC 1K00260</strain>
    </source>
</reference>
<dbReference type="Proteomes" id="UP000281813">
    <property type="component" value="Unassembled WGS sequence"/>
</dbReference>
<evidence type="ECO:0000313" key="2">
    <source>
        <dbReference type="EMBL" id="RKQ14408.1"/>
    </source>
</evidence>
<dbReference type="OrthoDB" id="3169575at2"/>
<gene>
    <name evidence="2" type="ORF">D8M05_13360</name>
</gene>
<protein>
    <submittedName>
        <fullName evidence="2">DNA-binding protein</fullName>
    </submittedName>
</protein>
<dbReference type="GO" id="GO:0003677">
    <property type="term" value="F:DNA binding"/>
    <property type="evidence" value="ECO:0007669"/>
    <property type="project" value="UniProtKB-KW"/>
</dbReference>
<name>A0A494YW48_9BACI</name>
<evidence type="ECO:0000256" key="1">
    <source>
        <dbReference type="SAM" id="Phobius"/>
    </source>
</evidence>
<keyword evidence="1" id="KW-0812">Transmembrane</keyword>
<feature type="transmembrane region" description="Helical" evidence="1">
    <location>
        <begin position="6"/>
        <end position="24"/>
    </location>
</feature>
<keyword evidence="3" id="KW-1185">Reference proteome</keyword>
<feature type="transmembrane region" description="Helical" evidence="1">
    <location>
        <begin position="65"/>
        <end position="83"/>
    </location>
</feature>
<dbReference type="RefSeq" id="WP_121132624.1">
    <property type="nucleotide sequence ID" value="NZ_JBHUFK010000025.1"/>
</dbReference>
<keyword evidence="1" id="KW-1133">Transmembrane helix</keyword>
<organism evidence="2 3">
    <name type="scientific">Oceanobacillus bengalensis</name>
    <dbReference type="NCBI Taxonomy" id="1435466"/>
    <lineage>
        <taxon>Bacteria</taxon>
        <taxon>Bacillati</taxon>
        <taxon>Bacillota</taxon>
        <taxon>Bacilli</taxon>
        <taxon>Bacillales</taxon>
        <taxon>Bacillaceae</taxon>
        <taxon>Oceanobacillus</taxon>
    </lineage>
</organism>
<dbReference type="AlphaFoldDB" id="A0A494YW48"/>